<dbReference type="PANTHER" id="PTHR23429:SF0">
    <property type="entry name" value="GLUCOSE-6-PHOSPHATE 1-DEHYDROGENASE"/>
    <property type="match status" value="1"/>
</dbReference>
<evidence type="ECO:0000256" key="2">
    <source>
        <dbReference type="ARBA" id="ARBA00004514"/>
    </source>
</evidence>
<gene>
    <name evidence="16" type="primary">G6PD</name>
    <name evidence="16" type="ORF">Bhyg_13404</name>
</gene>
<evidence type="ECO:0000256" key="5">
    <source>
        <dbReference type="ARBA" id="ARBA00020444"/>
    </source>
</evidence>
<dbReference type="Pfam" id="PF01569">
    <property type="entry name" value="PAP2"/>
    <property type="match status" value="1"/>
</dbReference>
<dbReference type="Pfam" id="PF00479">
    <property type="entry name" value="G6PD_N"/>
    <property type="match status" value="1"/>
</dbReference>
<dbReference type="AlphaFoldDB" id="A0A9Q0MNF6"/>
<comment type="function">
    <text evidence="1">Cytosolic glucose-6-phosphate dehydrogenase that catalyzes the first and rate-limiting step of the oxidative branch within the pentose phosphate pathway/shunt, an alternative route to glycolysis for the dissimilation of carbohydrates and a major source of reducing power and metabolic intermediates for fatty acid and nucleic acid biosynthetic processes.</text>
</comment>
<reference evidence="16" key="1">
    <citation type="submission" date="2022-07" db="EMBL/GenBank/DDBJ databases">
        <authorList>
            <person name="Trinca V."/>
            <person name="Uliana J.V.C."/>
            <person name="Torres T.T."/>
            <person name="Ward R.J."/>
            <person name="Monesi N."/>
        </authorList>
    </citation>
    <scope>NUCLEOTIDE SEQUENCE</scope>
    <source>
        <strain evidence="16">HSMRA1968</strain>
        <tissue evidence="16">Whole embryos</tissue>
    </source>
</reference>
<dbReference type="InterPro" id="IPR000326">
    <property type="entry name" value="PAP2/HPO"/>
</dbReference>
<dbReference type="InterPro" id="IPR036291">
    <property type="entry name" value="NAD(P)-bd_dom_sf"/>
</dbReference>
<dbReference type="SUPFAM" id="SSF55347">
    <property type="entry name" value="Glyceraldehyde-3-phosphate dehydrogenase-like, C-terminal domain"/>
    <property type="match status" value="1"/>
</dbReference>
<dbReference type="InterPro" id="IPR022674">
    <property type="entry name" value="G6P_DH_NAD-bd"/>
</dbReference>
<dbReference type="InterPro" id="IPR022675">
    <property type="entry name" value="G6P_DH_C"/>
</dbReference>
<dbReference type="EMBL" id="WJQU01000004">
    <property type="protein sequence ID" value="KAJ6634824.1"/>
    <property type="molecule type" value="Genomic_DNA"/>
</dbReference>
<evidence type="ECO:0000313" key="17">
    <source>
        <dbReference type="Proteomes" id="UP001151699"/>
    </source>
</evidence>
<dbReference type="HAMAP" id="MF_00966">
    <property type="entry name" value="G6PD"/>
    <property type="match status" value="1"/>
</dbReference>
<dbReference type="Proteomes" id="UP001151699">
    <property type="component" value="Chromosome C"/>
</dbReference>
<evidence type="ECO:0000259" key="14">
    <source>
        <dbReference type="Pfam" id="PF01569"/>
    </source>
</evidence>
<sequence>MSNAIEYLKSPELVIKTQKFFGVKYLKYSDYIYDNNCKVHRRTASDQSSTGSSEADEGFIEPKECCDKINHSFEITNRFWYYLFVIATALGDEIFYATMIPFWFWNIDGYVGRRVVFIWSIVMYVGQGCKDIVRWPRPGPPVHRLQNKWGLEYGLPSTHAMVSLSIPFSVVIFMHNRYQFSFVIGLLISTVWCSTICLSRLYLGMHSVLDIVAGIILTILLMVPLIPTVDYLDHIILSHKLSPLIVLAVSILLIVFYPSPGKWTPTRGDTTMTVSVTAGIQIGAWLNYQLNLLAAPTTPPPYEIIWPTYRMLGLLGDLGKKLVYPALWALYRQNLLPKRLHIVGYARSDLTVENLKTNADPYSEDKENTDMYDKFWKDVNLYIRGGYTTDEDFVKLNAKLEGLEKCTTKANRLFYMALPSSVYQQAIIPLKAHAMAKKGWTRIVFEKPFGYDSESSEDLSAQISKLFTEDQIYRMDHYLGEELAQMLFGLRFGNSLFDPIWNRDHISAVLVELKEDFGTLGRAGYFDQAGIIRDVIQNHLLQIFTLIAMEKPQSRKADDIRDAKVNVLKSVPEIRVEDVVLGQYVGNVDGKTEDERTGYLEDETLIDKNSITATYALTTLQVDNKRWKGVPFFLRCGKALNDHRSEIRIQFKKIEDNLFEGQTKMNELLIRLYPNEAIRFLVNLKRPGFNDTLQATEINLVYDKTYPESRIPKAYERMIGNILDGSQLNFVRTDELSEAWRIFSPLLHEIEKQRVKPHSYVFGSRGPKETDEFLISHGFESDPDFTWDKP</sequence>
<feature type="transmembrane region" description="Helical" evidence="12">
    <location>
        <begin position="208"/>
        <end position="229"/>
    </location>
</feature>
<evidence type="ECO:0000256" key="7">
    <source>
        <dbReference type="ARBA" id="ARBA00022857"/>
    </source>
</evidence>
<evidence type="ECO:0000256" key="8">
    <source>
        <dbReference type="ARBA" id="ARBA00023002"/>
    </source>
</evidence>
<evidence type="ECO:0000256" key="12">
    <source>
        <dbReference type="SAM" id="Phobius"/>
    </source>
</evidence>
<keyword evidence="6 11" id="KW-0313">Glucose metabolism</keyword>
<evidence type="ECO:0000256" key="9">
    <source>
        <dbReference type="ARBA" id="ARBA00023277"/>
    </source>
</evidence>
<dbReference type="GO" id="GO:0004345">
    <property type="term" value="F:glucose-6-phosphate dehydrogenase activity"/>
    <property type="evidence" value="ECO:0007669"/>
    <property type="project" value="UniProtKB-EC"/>
</dbReference>
<comment type="catalytic activity">
    <reaction evidence="10">
        <text>D-glucose 6-phosphate + NADP(+) = 6-phospho-D-glucono-1,5-lactone + NADPH + H(+)</text>
        <dbReference type="Rhea" id="RHEA:15841"/>
        <dbReference type="ChEBI" id="CHEBI:15378"/>
        <dbReference type="ChEBI" id="CHEBI:57783"/>
        <dbReference type="ChEBI" id="CHEBI:57955"/>
        <dbReference type="ChEBI" id="CHEBI:58349"/>
        <dbReference type="ChEBI" id="CHEBI:61548"/>
        <dbReference type="EC" id="1.1.1.49"/>
    </reaction>
    <physiologicalReaction direction="left-to-right" evidence="10">
        <dbReference type="Rhea" id="RHEA:15842"/>
    </physiologicalReaction>
</comment>
<keyword evidence="8 11" id="KW-0560">Oxidoreductase</keyword>
<comment type="similarity">
    <text evidence="11">Belongs to the glucose-6-phosphate dehydrogenase family.</text>
</comment>
<evidence type="ECO:0000259" key="13">
    <source>
        <dbReference type="Pfam" id="PF00479"/>
    </source>
</evidence>
<dbReference type="Gene3D" id="1.20.144.10">
    <property type="entry name" value="Phosphatidic acid phosphatase type 2/haloperoxidase"/>
    <property type="match status" value="1"/>
</dbReference>
<feature type="transmembrane region" description="Helical" evidence="12">
    <location>
        <begin position="79"/>
        <end position="104"/>
    </location>
</feature>
<feature type="domain" description="Phosphatidic acid phosphatase type 2/haloperoxidase" evidence="14">
    <location>
        <begin position="121"/>
        <end position="226"/>
    </location>
</feature>
<feature type="domain" description="Glucose-6-phosphate dehydrogenase C-terminal" evidence="15">
    <location>
        <begin position="490"/>
        <end position="778"/>
    </location>
</feature>
<keyword evidence="12" id="KW-1133">Transmembrane helix</keyword>
<feature type="transmembrane region" description="Helical" evidence="12">
    <location>
        <begin position="153"/>
        <end position="173"/>
    </location>
</feature>
<organism evidence="16 17">
    <name type="scientific">Pseudolycoriella hygida</name>
    <dbReference type="NCBI Taxonomy" id="35572"/>
    <lineage>
        <taxon>Eukaryota</taxon>
        <taxon>Metazoa</taxon>
        <taxon>Ecdysozoa</taxon>
        <taxon>Arthropoda</taxon>
        <taxon>Hexapoda</taxon>
        <taxon>Insecta</taxon>
        <taxon>Pterygota</taxon>
        <taxon>Neoptera</taxon>
        <taxon>Endopterygota</taxon>
        <taxon>Diptera</taxon>
        <taxon>Nematocera</taxon>
        <taxon>Sciaroidea</taxon>
        <taxon>Sciaridae</taxon>
        <taxon>Pseudolycoriella</taxon>
    </lineage>
</organism>
<proteinExistence type="inferred from homology"/>
<evidence type="ECO:0000256" key="3">
    <source>
        <dbReference type="ARBA" id="ARBA00004937"/>
    </source>
</evidence>
<dbReference type="NCBIfam" id="TIGR00871">
    <property type="entry name" value="zwf"/>
    <property type="match status" value="1"/>
</dbReference>
<keyword evidence="9 11" id="KW-0119">Carbohydrate metabolism</keyword>
<evidence type="ECO:0000313" key="16">
    <source>
        <dbReference type="EMBL" id="KAJ6634824.1"/>
    </source>
</evidence>
<comment type="caution">
    <text evidence="16">The sequence shown here is derived from an EMBL/GenBank/DDBJ whole genome shotgun (WGS) entry which is preliminary data.</text>
</comment>
<comment type="function">
    <text evidence="11">Catalyzes the rate-limiting step of the oxidative pentose-phosphate pathway, which represents a route for the dissimilation of carbohydrates besides glycolysis.</text>
</comment>
<dbReference type="PRINTS" id="PR00079">
    <property type="entry name" value="G6PDHDRGNASE"/>
</dbReference>
<dbReference type="GO" id="GO:0005829">
    <property type="term" value="C:cytosol"/>
    <property type="evidence" value="ECO:0007669"/>
    <property type="project" value="UniProtKB-SubCell"/>
</dbReference>
<dbReference type="EC" id="1.1.1.49" evidence="4 11"/>
<dbReference type="OrthoDB" id="60984at2759"/>
<dbReference type="InterPro" id="IPR001282">
    <property type="entry name" value="G6P_DH"/>
</dbReference>
<feature type="transmembrane region" description="Helical" evidence="12">
    <location>
        <begin position="180"/>
        <end position="202"/>
    </location>
</feature>
<evidence type="ECO:0000256" key="11">
    <source>
        <dbReference type="RuleBase" id="RU362120"/>
    </source>
</evidence>
<comment type="subcellular location">
    <subcellularLocation>
        <location evidence="2">Cytoplasm</location>
        <location evidence="2">Cytosol</location>
    </subcellularLocation>
</comment>
<dbReference type="GO" id="GO:0006006">
    <property type="term" value="P:glucose metabolic process"/>
    <property type="evidence" value="ECO:0007669"/>
    <property type="project" value="UniProtKB-KW"/>
</dbReference>
<keyword evidence="12" id="KW-0812">Transmembrane</keyword>
<keyword evidence="7 11" id="KW-0521">NADP</keyword>
<keyword evidence="12" id="KW-0472">Membrane</keyword>
<comment type="pathway">
    <text evidence="3 11">Carbohydrate degradation; pentose phosphate pathway; D-ribulose 5-phosphate from D-glucose 6-phosphate (oxidative stage): step 1/3.</text>
</comment>
<dbReference type="InterPro" id="IPR036938">
    <property type="entry name" value="PAP2/HPO_sf"/>
</dbReference>
<dbReference type="SUPFAM" id="SSF51735">
    <property type="entry name" value="NAD(P)-binding Rossmann-fold domains"/>
    <property type="match status" value="1"/>
</dbReference>
<name>A0A9Q0MNF6_9DIPT</name>
<dbReference type="CDD" id="cd03388">
    <property type="entry name" value="PAP2_SPPase1"/>
    <property type="match status" value="1"/>
</dbReference>
<dbReference type="PANTHER" id="PTHR23429">
    <property type="entry name" value="GLUCOSE-6-PHOSPHATE 1-DEHYDROGENASE G6PD"/>
    <property type="match status" value="1"/>
</dbReference>
<dbReference type="SUPFAM" id="SSF48317">
    <property type="entry name" value="Acid phosphatase/Vanadium-dependent haloperoxidase"/>
    <property type="match status" value="1"/>
</dbReference>
<evidence type="ECO:0000259" key="15">
    <source>
        <dbReference type="Pfam" id="PF02781"/>
    </source>
</evidence>
<dbReference type="Pfam" id="PF02781">
    <property type="entry name" value="G6PD_C"/>
    <property type="match status" value="1"/>
</dbReference>
<keyword evidence="17" id="KW-1185">Reference proteome</keyword>
<dbReference type="GO" id="GO:0050661">
    <property type="term" value="F:NADP binding"/>
    <property type="evidence" value="ECO:0007669"/>
    <property type="project" value="InterPro"/>
</dbReference>
<evidence type="ECO:0000256" key="4">
    <source>
        <dbReference type="ARBA" id="ARBA00013019"/>
    </source>
</evidence>
<protein>
    <recommendedName>
        <fullName evidence="5 11">Glucose-6-phosphate 1-dehydrogenase</fullName>
        <ecNumber evidence="4 11">1.1.1.49</ecNumber>
    </recommendedName>
</protein>
<dbReference type="Gene3D" id="3.30.360.10">
    <property type="entry name" value="Dihydrodipicolinate Reductase, domain 2"/>
    <property type="match status" value="1"/>
</dbReference>
<accession>A0A9Q0MNF6</accession>
<dbReference type="GO" id="GO:0009051">
    <property type="term" value="P:pentose-phosphate shunt, oxidative branch"/>
    <property type="evidence" value="ECO:0007669"/>
    <property type="project" value="TreeGrafter"/>
</dbReference>
<feature type="domain" description="Glucose-6-phosphate dehydrogenase NAD-binding" evidence="13">
    <location>
        <begin position="312"/>
        <end position="485"/>
    </location>
</feature>
<evidence type="ECO:0000256" key="6">
    <source>
        <dbReference type="ARBA" id="ARBA00022526"/>
    </source>
</evidence>
<feature type="transmembrane region" description="Helical" evidence="12">
    <location>
        <begin position="241"/>
        <end position="259"/>
    </location>
</feature>
<dbReference type="Gene3D" id="3.40.50.720">
    <property type="entry name" value="NAD(P)-binding Rossmann-like Domain"/>
    <property type="match status" value="1"/>
</dbReference>
<evidence type="ECO:0000256" key="10">
    <source>
        <dbReference type="ARBA" id="ARBA00047696"/>
    </source>
</evidence>
<evidence type="ECO:0000256" key="1">
    <source>
        <dbReference type="ARBA" id="ARBA00002914"/>
    </source>
</evidence>